<reference evidence="6" key="1">
    <citation type="submission" date="2025-08" db="UniProtKB">
        <authorList>
            <consortium name="Ensembl"/>
        </authorList>
    </citation>
    <scope>IDENTIFICATION</scope>
</reference>
<evidence type="ECO:0000259" key="5">
    <source>
        <dbReference type="PROSITE" id="PS50835"/>
    </source>
</evidence>
<dbReference type="Pfam" id="PF07686">
    <property type="entry name" value="V-set"/>
    <property type="match status" value="1"/>
</dbReference>
<dbReference type="GO" id="GO:0005102">
    <property type="term" value="F:signaling receptor binding"/>
    <property type="evidence" value="ECO:0007669"/>
    <property type="project" value="TreeGrafter"/>
</dbReference>
<keyword evidence="7" id="KW-1185">Reference proteome</keyword>
<evidence type="ECO:0000313" key="6">
    <source>
        <dbReference type="Ensembl" id="ENSNBRP00000014571.1"/>
    </source>
</evidence>
<dbReference type="InterPro" id="IPR007110">
    <property type="entry name" value="Ig-like_dom"/>
</dbReference>
<dbReference type="SMART" id="SM00406">
    <property type="entry name" value="IGv"/>
    <property type="match status" value="1"/>
</dbReference>
<dbReference type="InterPro" id="IPR036179">
    <property type="entry name" value="Ig-like_dom_sf"/>
</dbReference>
<keyword evidence="2" id="KW-0472">Membrane</keyword>
<dbReference type="GO" id="GO:0050852">
    <property type="term" value="P:T cell receptor signaling pathway"/>
    <property type="evidence" value="ECO:0007669"/>
    <property type="project" value="TreeGrafter"/>
</dbReference>
<evidence type="ECO:0000256" key="3">
    <source>
        <dbReference type="ARBA" id="ARBA00023319"/>
    </source>
</evidence>
<proteinExistence type="predicted"/>
<organism evidence="6 7">
    <name type="scientific">Neolamprologus brichardi</name>
    <name type="common">Fairy cichlid</name>
    <name type="synonym">Lamprologus brichardi</name>
    <dbReference type="NCBI Taxonomy" id="32507"/>
    <lineage>
        <taxon>Eukaryota</taxon>
        <taxon>Metazoa</taxon>
        <taxon>Chordata</taxon>
        <taxon>Craniata</taxon>
        <taxon>Vertebrata</taxon>
        <taxon>Euteleostomi</taxon>
        <taxon>Actinopterygii</taxon>
        <taxon>Neopterygii</taxon>
        <taxon>Teleostei</taxon>
        <taxon>Neoteleostei</taxon>
        <taxon>Acanthomorphata</taxon>
        <taxon>Ovalentaria</taxon>
        <taxon>Cichlomorphae</taxon>
        <taxon>Cichliformes</taxon>
        <taxon>Cichlidae</taxon>
        <taxon>African cichlids</taxon>
        <taxon>Pseudocrenilabrinae</taxon>
        <taxon>Lamprologini</taxon>
        <taxon>Neolamprologus</taxon>
    </lineage>
</organism>
<dbReference type="GO" id="GO:0009897">
    <property type="term" value="C:external side of plasma membrane"/>
    <property type="evidence" value="ECO:0007669"/>
    <property type="project" value="TreeGrafter"/>
</dbReference>
<evidence type="ECO:0000256" key="2">
    <source>
        <dbReference type="ARBA" id="ARBA00023136"/>
    </source>
</evidence>
<dbReference type="GeneTree" id="ENSGT01150000288470"/>
<reference evidence="6" key="2">
    <citation type="submission" date="2025-09" db="UniProtKB">
        <authorList>
            <consortium name="Ensembl"/>
        </authorList>
    </citation>
    <scope>IDENTIFICATION</scope>
</reference>
<dbReference type="PANTHER" id="PTHR24100:SF151">
    <property type="entry name" value="ICOS LIGAND"/>
    <property type="match status" value="1"/>
</dbReference>
<dbReference type="Ensembl" id="ENSNBRT00000014964.1">
    <property type="protein sequence ID" value="ENSNBRP00000014571.1"/>
    <property type="gene ID" value="ENSNBRG00000011268.1"/>
</dbReference>
<dbReference type="Bgee" id="ENSNBRG00000011268">
    <property type="expression patterns" value="Expressed in mesonephros and 7 other cell types or tissues"/>
</dbReference>
<dbReference type="InterPro" id="IPR003599">
    <property type="entry name" value="Ig_sub"/>
</dbReference>
<evidence type="ECO:0000313" key="7">
    <source>
        <dbReference type="Proteomes" id="UP000261580"/>
    </source>
</evidence>
<dbReference type="Proteomes" id="UP000261580">
    <property type="component" value="Unassembled WGS sequence"/>
</dbReference>
<feature type="compositionally biased region" description="Polar residues" evidence="4">
    <location>
        <begin position="1"/>
        <end position="12"/>
    </location>
</feature>
<dbReference type="Gene3D" id="2.60.40.10">
    <property type="entry name" value="Immunoglobulins"/>
    <property type="match status" value="1"/>
</dbReference>
<keyword evidence="3" id="KW-0393">Immunoglobulin domain</keyword>
<protein>
    <recommendedName>
        <fullName evidence="5">Ig-like domain-containing protein</fullName>
    </recommendedName>
</protein>
<dbReference type="AlphaFoldDB" id="A0A3Q4GZ79"/>
<dbReference type="SUPFAM" id="SSF48726">
    <property type="entry name" value="Immunoglobulin"/>
    <property type="match status" value="1"/>
</dbReference>
<dbReference type="InterPro" id="IPR013783">
    <property type="entry name" value="Ig-like_fold"/>
</dbReference>
<dbReference type="SMART" id="SM00409">
    <property type="entry name" value="IG"/>
    <property type="match status" value="1"/>
</dbReference>
<feature type="region of interest" description="Disordered" evidence="4">
    <location>
        <begin position="1"/>
        <end position="22"/>
    </location>
</feature>
<sequence length="191" mass="21130">TIIRPRQTTGAESFSAEGSGCDQKNITAESGQNVTLTCRAPSTINDLAEWSRADLGDEYVLLYRDGHIVQDNQHHSFKNRVDLQETLMKDGDVSLILNNVTTADTGTYECRVRLDETWKLLSSIYLSVVDPPGERASSTITGLHHCHLLAEINIAPLKVAANELFPLLNSYTSVTSLLCVVFSFRAQKHHS</sequence>
<dbReference type="InterPro" id="IPR013106">
    <property type="entry name" value="Ig_V-set"/>
</dbReference>
<accession>A0A3Q4GZ79</accession>
<name>A0A3Q4GZ79_NEOBR</name>
<comment type="subcellular location">
    <subcellularLocation>
        <location evidence="1">Membrane</location>
    </subcellularLocation>
</comment>
<dbReference type="GO" id="GO:0001817">
    <property type="term" value="P:regulation of cytokine production"/>
    <property type="evidence" value="ECO:0007669"/>
    <property type="project" value="TreeGrafter"/>
</dbReference>
<dbReference type="InterPro" id="IPR050504">
    <property type="entry name" value="IgSF_BTN/MOG"/>
</dbReference>
<dbReference type="PROSITE" id="PS50835">
    <property type="entry name" value="IG_LIKE"/>
    <property type="match status" value="1"/>
</dbReference>
<evidence type="ECO:0000256" key="1">
    <source>
        <dbReference type="ARBA" id="ARBA00004370"/>
    </source>
</evidence>
<evidence type="ECO:0000256" key="4">
    <source>
        <dbReference type="SAM" id="MobiDB-lite"/>
    </source>
</evidence>
<feature type="domain" description="Ig-like" evidence="5">
    <location>
        <begin position="5"/>
        <end position="122"/>
    </location>
</feature>
<dbReference type="PANTHER" id="PTHR24100">
    <property type="entry name" value="BUTYROPHILIN"/>
    <property type="match status" value="1"/>
</dbReference>